<dbReference type="RefSeq" id="WP_109364995.1">
    <property type="nucleotide sequence ID" value="NZ_JBJVNI010000003.1"/>
</dbReference>
<organism evidence="1 2">
    <name type="scientific">Streptomyces niveiscabiei</name>
    <dbReference type="NCBI Taxonomy" id="164115"/>
    <lineage>
        <taxon>Bacteria</taxon>
        <taxon>Bacillati</taxon>
        <taxon>Actinomycetota</taxon>
        <taxon>Actinomycetes</taxon>
        <taxon>Kitasatosporales</taxon>
        <taxon>Streptomycetaceae</taxon>
        <taxon>Streptomyces</taxon>
    </lineage>
</organism>
<dbReference type="InterPro" id="IPR039498">
    <property type="entry name" value="NTP_transf_5"/>
</dbReference>
<evidence type="ECO:0000313" key="2">
    <source>
        <dbReference type="Proteomes" id="UP001631957"/>
    </source>
</evidence>
<proteinExistence type="predicted"/>
<dbReference type="Pfam" id="PF14907">
    <property type="entry name" value="NTP_transf_5"/>
    <property type="match status" value="1"/>
</dbReference>
<gene>
    <name evidence="1" type="ORF">ACKI18_05605</name>
</gene>
<name>A0ABW9HJF6_9ACTN</name>
<comment type="caution">
    <text evidence="1">The sequence shown here is derived from an EMBL/GenBank/DDBJ whole genome shotgun (WGS) entry which is preliminary data.</text>
</comment>
<accession>A0ABW9HJF6</accession>
<reference evidence="1 2" key="1">
    <citation type="submission" date="2024-12" db="EMBL/GenBank/DDBJ databases">
        <title>Forecasting of Potato common scab and diversities of Pathogenic streptomyces spp. in china.</title>
        <authorList>
            <person name="Handique U."/>
            <person name="Wu J."/>
        </authorList>
    </citation>
    <scope>NUCLEOTIDE SEQUENCE [LARGE SCALE GENOMIC DNA]</scope>
    <source>
        <strain evidence="1 2">ZRIMU1530</strain>
    </source>
</reference>
<dbReference type="Proteomes" id="UP001631957">
    <property type="component" value="Unassembled WGS sequence"/>
</dbReference>
<protein>
    <submittedName>
        <fullName evidence="1">Nucleotidyltransferase family protein</fullName>
    </submittedName>
</protein>
<dbReference type="EMBL" id="JBJVNI010000003">
    <property type="protein sequence ID" value="MFM9608184.1"/>
    <property type="molecule type" value="Genomic_DNA"/>
</dbReference>
<keyword evidence="2" id="KW-1185">Reference proteome</keyword>
<sequence>MNTLLLALARLTPDPDRVRALAIDPDLDPAAFLEAAARHKLLPLIGRHVHRHHLDRGVGALPHAWVATSAYVANRARNLALADEFGAVQRELTSHQVRYALRKGFMLAEGVYGDPGARRIGDLDLALHPEDTGRAHAALTRLGYVQGELAVDGDRVVPYGSTGERPGRGDDGEFLPYRKAGLRAEVPEFYVDLCTVLPEAPLGLPEVPMADVLERARGAVRCGSPARELHPVDQLIDLWAQLSTPARALLDGKPDGGFLPLAKLLDVALLSARLTDADWALTEALVSRPGLWPALDAVPRLTALVFPGSTPSPFADGPAAVPGLTARLTA</sequence>
<evidence type="ECO:0000313" key="1">
    <source>
        <dbReference type="EMBL" id="MFM9608184.1"/>
    </source>
</evidence>